<name>A0A0R1NL25_9LACO</name>
<feature type="domain" description="Flavodoxin-like" evidence="1">
    <location>
        <begin position="1"/>
        <end position="155"/>
    </location>
</feature>
<dbReference type="RefSeq" id="WP_008855906.1">
    <property type="nucleotide sequence ID" value="NZ_AZEB01000018.1"/>
</dbReference>
<keyword evidence="3" id="KW-1185">Reference proteome</keyword>
<reference evidence="2 3" key="1">
    <citation type="journal article" date="2015" name="Genome Announc.">
        <title>Expanding the biotechnology potential of lactobacilli through comparative genomics of 213 strains and associated genera.</title>
        <authorList>
            <person name="Sun Z."/>
            <person name="Harris H.M."/>
            <person name="McCann A."/>
            <person name="Guo C."/>
            <person name="Argimon S."/>
            <person name="Zhang W."/>
            <person name="Yang X."/>
            <person name="Jeffery I.B."/>
            <person name="Cooney J.C."/>
            <person name="Kagawa T.F."/>
            <person name="Liu W."/>
            <person name="Song Y."/>
            <person name="Salvetti E."/>
            <person name="Wrobel A."/>
            <person name="Rasinkangas P."/>
            <person name="Parkhill J."/>
            <person name="Rea M.C."/>
            <person name="O'Sullivan O."/>
            <person name="Ritari J."/>
            <person name="Douillard F.P."/>
            <person name="Paul Ross R."/>
            <person name="Yang R."/>
            <person name="Briner A.E."/>
            <person name="Felis G.E."/>
            <person name="de Vos W.M."/>
            <person name="Barrangou R."/>
            <person name="Klaenhammer T.R."/>
            <person name="Caufield P.W."/>
            <person name="Cui Y."/>
            <person name="Zhang H."/>
            <person name="O'Toole P.W."/>
        </authorList>
    </citation>
    <scope>NUCLEOTIDE SEQUENCE [LARGE SCALE GENOMIC DNA]</scope>
    <source>
        <strain evidence="2 3">DSM 19906</strain>
    </source>
</reference>
<dbReference type="PANTHER" id="PTHR39201:SF1">
    <property type="entry name" value="FLAVODOXIN-LIKE DOMAIN-CONTAINING PROTEIN"/>
    <property type="match status" value="1"/>
</dbReference>
<dbReference type="InterPro" id="IPR029039">
    <property type="entry name" value="Flavoprotein-like_sf"/>
</dbReference>
<dbReference type="Proteomes" id="UP000051439">
    <property type="component" value="Unassembled WGS sequence"/>
</dbReference>
<dbReference type="InterPro" id="IPR008254">
    <property type="entry name" value="Flavodoxin/NO_synth"/>
</dbReference>
<dbReference type="EMBL" id="AZEB01000018">
    <property type="protein sequence ID" value="KRL20977.1"/>
    <property type="molecule type" value="Genomic_DNA"/>
</dbReference>
<proteinExistence type="predicted"/>
<comment type="caution">
    <text evidence="2">The sequence shown here is derived from an EMBL/GenBank/DDBJ whole genome shotgun (WGS) entry which is preliminary data.</text>
</comment>
<evidence type="ECO:0000313" key="2">
    <source>
        <dbReference type="EMBL" id="KRL20977.1"/>
    </source>
</evidence>
<evidence type="ECO:0000313" key="3">
    <source>
        <dbReference type="Proteomes" id="UP000051439"/>
    </source>
</evidence>
<accession>A0A0R1NL25</accession>
<dbReference type="SUPFAM" id="SSF52218">
    <property type="entry name" value="Flavoproteins"/>
    <property type="match status" value="1"/>
</dbReference>
<dbReference type="PATRIC" id="fig|1423766.4.peg.937"/>
<protein>
    <recommendedName>
        <fullName evidence="1">Flavodoxin-like domain-containing protein</fullName>
    </recommendedName>
</protein>
<evidence type="ECO:0000259" key="1">
    <source>
        <dbReference type="PROSITE" id="PS50902"/>
    </source>
</evidence>
<dbReference type="AlphaFoldDB" id="A0A0R1NL25"/>
<dbReference type="PROSITE" id="PS50902">
    <property type="entry name" value="FLAVODOXIN_LIKE"/>
    <property type="match status" value="1"/>
</dbReference>
<dbReference type="Pfam" id="PF12682">
    <property type="entry name" value="Flavodoxin_4"/>
    <property type="match status" value="1"/>
</dbReference>
<gene>
    <name evidence="2" type="ORF">FC98_GL000917</name>
</gene>
<sequence>MIIIYFSQSGTTKAAAEQLHSVLNVPIYQIEPVKAYPADFSELAEVTKLEVAKQVQPDLKRMAIDLPEDHKIILGFPTWRHQPPMLIERFFAVNDLKGQQIFPFTTSSDDLIGKSLPFLNDWAGQAQATIGNGGTLNSQTEIERFAKEVISVDQD</sequence>
<dbReference type="GO" id="GO:0010181">
    <property type="term" value="F:FMN binding"/>
    <property type="evidence" value="ECO:0007669"/>
    <property type="project" value="InterPro"/>
</dbReference>
<dbReference type="Gene3D" id="3.40.50.360">
    <property type="match status" value="1"/>
</dbReference>
<dbReference type="GO" id="GO:0016651">
    <property type="term" value="F:oxidoreductase activity, acting on NAD(P)H"/>
    <property type="evidence" value="ECO:0007669"/>
    <property type="project" value="UniProtKB-ARBA"/>
</dbReference>
<dbReference type="PANTHER" id="PTHR39201">
    <property type="entry name" value="EXPORTED PROTEIN-RELATED"/>
    <property type="match status" value="1"/>
</dbReference>
<organism evidence="2 3">
    <name type="scientific">Lentilactobacillus kisonensis DSM 19906 = JCM 15041</name>
    <dbReference type="NCBI Taxonomy" id="1423766"/>
    <lineage>
        <taxon>Bacteria</taxon>
        <taxon>Bacillati</taxon>
        <taxon>Bacillota</taxon>
        <taxon>Bacilli</taxon>
        <taxon>Lactobacillales</taxon>
        <taxon>Lactobacillaceae</taxon>
        <taxon>Lentilactobacillus</taxon>
    </lineage>
</organism>